<dbReference type="NCBIfam" id="TIGR02254">
    <property type="entry name" value="YjjG_YfnB"/>
    <property type="match status" value="1"/>
</dbReference>
<dbReference type="CDD" id="cd04305">
    <property type="entry name" value="HAD_Neu5Ac-Pase_like"/>
    <property type="match status" value="1"/>
</dbReference>
<dbReference type="RefSeq" id="WP_113915673.1">
    <property type="nucleotide sequence ID" value="NZ_QNSE01000003.1"/>
</dbReference>
<keyword evidence="1" id="KW-0378">Hydrolase</keyword>
<dbReference type="Gene3D" id="1.10.150.240">
    <property type="entry name" value="Putative phosphatase, domain 2"/>
    <property type="match status" value="1"/>
</dbReference>
<dbReference type="InterPro" id="IPR006439">
    <property type="entry name" value="HAD-SF_hydro_IA"/>
</dbReference>
<dbReference type="NCBIfam" id="NF006976">
    <property type="entry name" value="PRK09449.1"/>
    <property type="match status" value="1"/>
</dbReference>
<dbReference type="Pfam" id="PF00702">
    <property type="entry name" value="Hydrolase"/>
    <property type="match status" value="1"/>
</dbReference>
<dbReference type="EMBL" id="QNSE01000003">
    <property type="protein sequence ID" value="RBP84767.1"/>
    <property type="molecule type" value="Genomic_DNA"/>
</dbReference>
<dbReference type="SUPFAM" id="SSF56784">
    <property type="entry name" value="HAD-like"/>
    <property type="match status" value="1"/>
</dbReference>
<dbReference type="GO" id="GO:0008253">
    <property type="term" value="F:5'-nucleotidase activity"/>
    <property type="evidence" value="ECO:0007669"/>
    <property type="project" value="InterPro"/>
</dbReference>
<keyword evidence="2" id="KW-1185">Reference proteome</keyword>
<dbReference type="InterPro" id="IPR036412">
    <property type="entry name" value="HAD-like_sf"/>
</dbReference>
<dbReference type="Proteomes" id="UP000252792">
    <property type="component" value="Unassembled WGS sequence"/>
</dbReference>
<organism evidence="1 2">
    <name type="scientific">Marinomonas rhizomae</name>
    <dbReference type="NCBI Taxonomy" id="491948"/>
    <lineage>
        <taxon>Bacteria</taxon>
        <taxon>Pseudomonadati</taxon>
        <taxon>Pseudomonadota</taxon>
        <taxon>Gammaproteobacteria</taxon>
        <taxon>Oceanospirillales</taxon>
        <taxon>Oceanospirillaceae</taxon>
        <taxon>Marinomonas</taxon>
    </lineage>
</organism>
<dbReference type="PANTHER" id="PTHR47478">
    <property type="match status" value="1"/>
</dbReference>
<name>A0A366JD66_9GAMM</name>
<reference evidence="1 2" key="1">
    <citation type="submission" date="2018-06" db="EMBL/GenBank/DDBJ databases">
        <title>Genomic Encyclopedia of Type Strains, Phase III (KMG-III): the genomes of soil and plant-associated and newly described type strains.</title>
        <authorList>
            <person name="Whitman W."/>
        </authorList>
    </citation>
    <scope>NUCLEOTIDE SEQUENCE [LARGE SCALE GENOMIC DNA]</scope>
    <source>
        <strain evidence="1 2">CECT 7377</strain>
    </source>
</reference>
<dbReference type="InterPro" id="IPR023198">
    <property type="entry name" value="PGP-like_dom2"/>
</dbReference>
<dbReference type="InterPro" id="IPR023214">
    <property type="entry name" value="HAD_sf"/>
</dbReference>
<dbReference type="NCBIfam" id="TIGR01549">
    <property type="entry name" value="HAD-SF-IA-v1"/>
    <property type="match status" value="1"/>
</dbReference>
<dbReference type="SFLD" id="SFLDS00003">
    <property type="entry name" value="Haloacid_Dehalogenase"/>
    <property type="match status" value="1"/>
</dbReference>
<dbReference type="PANTHER" id="PTHR47478:SF1">
    <property type="entry name" value="PYRIMIDINE 5'-NUCLEOTIDASE YJJG"/>
    <property type="match status" value="1"/>
</dbReference>
<dbReference type="Gene3D" id="3.40.50.1000">
    <property type="entry name" value="HAD superfamily/HAD-like"/>
    <property type="match status" value="1"/>
</dbReference>
<dbReference type="AlphaFoldDB" id="A0A366JD66"/>
<accession>A0A366JD66</accession>
<dbReference type="InterPro" id="IPR011951">
    <property type="entry name" value="HAD-SF_hydro_IA_YjjG/PynA"/>
</dbReference>
<evidence type="ECO:0000313" key="1">
    <source>
        <dbReference type="EMBL" id="RBP84767.1"/>
    </source>
</evidence>
<dbReference type="SFLD" id="SFLDG01135">
    <property type="entry name" value="C1.5.6:_HAD__Beta-PGM__Phospha"/>
    <property type="match status" value="1"/>
</dbReference>
<evidence type="ECO:0000313" key="2">
    <source>
        <dbReference type="Proteomes" id="UP000252792"/>
    </source>
</evidence>
<comment type="caution">
    <text evidence="1">The sequence shown here is derived from an EMBL/GenBank/DDBJ whole genome shotgun (WGS) entry which is preliminary data.</text>
</comment>
<gene>
    <name evidence="1" type="ORF">DFP80_103240</name>
</gene>
<proteinExistence type="predicted"/>
<dbReference type="InterPro" id="IPR052550">
    <property type="entry name" value="Pyrimidine_5'-ntase_YjjG"/>
</dbReference>
<dbReference type="OrthoDB" id="148966at2"/>
<dbReference type="SFLD" id="SFLDG01129">
    <property type="entry name" value="C1.5:_HAD__Beta-PGM__Phosphata"/>
    <property type="match status" value="1"/>
</dbReference>
<dbReference type="PRINTS" id="PR00413">
    <property type="entry name" value="HADHALOGNASE"/>
</dbReference>
<sequence>MKYQWILFDADETLFHFDNFAGLKYMFARHGVTFGKTEYDEYQIVNKQLWAEYQNHQISADQLQTRRFKLWGDRLDISPKELNKQFLDSMAAICTTLPGAVELVTYLHENKINMGIITNGFAQLQHIRLERTGFQPYFSPVVISELVGVAKPHSKIFEYASEQMGSPNKNHVLMVGDTLESDILGGKNFGFDTCWLNHHNKEHPQEITPTHQINSLTELLAWLKSLKINNQIP</sequence>
<protein>
    <submittedName>
        <fullName evidence="1">Putative hydrolase of the HAD superfamily</fullName>
    </submittedName>
</protein>